<dbReference type="EMBL" id="MBFS01000295">
    <property type="protein sequence ID" value="PVV02955.1"/>
    <property type="molecule type" value="Genomic_DNA"/>
</dbReference>
<name>A0A2T9ZEF6_9FUNG</name>
<dbReference type="InterPro" id="IPR004839">
    <property type="entry name" value="Aminotransferase_I/II_large"/>
</dbReference>
<sequence>MKTIAPLSDFGFKVANTSDEAFDVFNYLNTNRFEKDTNPNGVVNIGVAINKLLQKTVVDKLNAAKEFDFESLEYGSPRGSDAFRNEIASLVNRHFNVHTPITDDDIVVTNGCTAAINVISWIICNPGDAVLVSAPLYGAFLSDVTHRTGATLEHVQVPVSELQSTSQIALFEQKFAELSSKGIVPKMLIICNPHNPTGKIYPRKVLESFYQFAESHNMYVLVDEIYALSVYRAPHLNDTPEPAFVCSDSTSSESTSDLEQLVEFESALSWPNLSDFINPQRVVVVHGMSKDFCMNGLRVGWIISPWNKDIKEAAFRTSNFQYISSHTDSVLTNFLSDHEFIDNFISQVCNRLKESYIKISDYFKKNGIGYYPAQAGHFIWADFSPLLLKYTNKKLIAASKSENGNVNGTSNGTENQNNVTLLTSTSQLSVDDCKSMWRDAVYKAGVCYTAGANFLADRPGWVRVIFAIPWDELELGLDRLIKFSSPDQ</sequence>
<dbReference type="GO" id="GO:0030170">
    <property type="term" value="F:pyridoxal phosphate binding"/>
    <property type="evidence" value="ECO:0007669"/>
    <property type="project" value="InterPro"/>
</dbReference>
<evidence type="ECO:0000259" key="2">
    <source>
        <dbReference type="Pfam" id="PF00155"/>
    </source>
</evidence>
<dbReference type="SUPFAM" id="SSF53383">
    <property type="entry name" value="PLP-dependent transferases"/>
    <property type="match status" value="1"/>
</dbReference>
<dbReference type="AlphaFoldDB" id="A0A2T9ZEF6"/>
<dbReference type="InterPro" id="IPR015422">
    <property type="entry name" value="PyrdxlP-dep_Trfase_small"/>
</dbReference>
<reference evidence="3 4" key="1">
    <citation type="journal article" date="2018" name="MBio">
        <title>Comparative Genomics Reveals the Core Gene Toolbox for the Fungus-Insect Symbiosis.</title>
        <authorList>
            <person name="Wang Y."/>
            <person name="Stata M."/>
            <person name="Wang W."/>
            <person name="Stajich J.E."/>
            <person name="White M.M."/>
            <person name="Moncalvo J.M."/>
        </authorList>
    </citation>
    <scope>NUCLEOTIDE SEQUENCE [LARGE SCALE GENOMIC DNA]</scope>
    <source>
        <strain evidence="3 4">SC-DP-2</strain>
    </source>
</reference>
<dbReference type="STRING" id="133381.A0A2T9ZEF6"/>
<evidence type="ECO:0000313" key="4">
    <source>
        <dbReference type="Proteomes" id="UP000245609"/>
    </source>
</evidence>
<dbReference type="InterPro" id="IPR015424">
    <property type="entry name" value="PyrdxlP-dep_Trfase"/>
</dbReference>
<keyword evidence="1" id="KW-0663">Pyridoxal phosphate</keyword>
<comment type="caution">
    <text evidence="3">The sequence shown here is derived from an EMBL/GenBank/DDBJ whole genome shotgun (WGS) entry which is preliminary data.</text>
</comment>
<accession>A0A2T9ZEF6</accession>
<protein>
    <recommendedName>
        <fullName evidence="2">Aminotransferase class I/classII large domain-containing protein</fullName>
    </recommendedName>
</protein>
<dbReference type="GO" id="GO:0008483">
    <property type="term" value="F:transaminase activity"/>
    <property type="evidence" value="ECO:0007669"/>
    <property type="project" value="TreeGrafter"/>
</dbReference>
<dbReference type="Gene3D" id="3.40.640.10">
    <property type="entry name" value="Type I PLP-dependent aspartate aminotransferase-like (Major domain)"/>
    <property type="match status" value="1"/>
</dbReference>
<dbReference type="OrthoDB" id="7042322at2759"/>
<dbReference type="GO" id="GO:0006520">
    <property type="term" value="P:amino acid metabolic process"/>
    <property type="evidence" value="ECO:0007669"/>
    <property type="project" value="TreeGrafter"/>
</dbReference>
<dbReference type="Pfam" id="PF00155">
    <property type="entry name" value="Aminotran_1_2"/>
    <property type="match status" value="1"/>
</dbReference>
<proteinExistence type="predicted"/>
<dbReference type="InterPro" id="IPR015421">
    <property type="entry name" value="PyrdxlP-dep_Trfase_major"/>
</dbReference>
<dbReference type="CDD" id="cd00609">
    <property type="entry name" value="AAT_like"/>
    <property type="match status" value="1"/>
</dbReference>
<keyword evidence="4" id="KW-1185">Reference proteome</keyword>
<dbReference type="PANTHER" id="PTHR43795">
    <property type="entry name" value="BIFUNCTIONAL ASPARTATE AMINOTRANSFERASE AND GLUTAMATE/ASPARTATE-PREPHENATE AMINOTRANSFERASE-RELATED"/>
    <property type="match status" value="1"/>
</dbReference>
<feature type="domain" description="Aminotransferase class I/classII large" evidence="2">
    <location>
        <begin position="46"/>
        <end position="479"/>
    </location>
</feature>
<dbReference type="Proteomes" id="UP000245609">
    <property type="component" value="Unassembled WGS sequence"/>
</dbReference>
<organism evidence="3 4">
    <name type="scientific">Smittium megazygosporum</name>
    <dbReference type="NCBI Taxonomy" id="133381"/>
    <lineage>
        <taxon>Eukaryota</taxon>
        <taxon>Fungi</taxon>
        <taxon>Fungi incertae sedis</taxon>
        <taxon>Zoopagomycota</taxon>
        <taxon>Kickxellomycotina</taxon>
        <taxon>Harpellomycetes</taxon>
        <taxon>Harpellales</taxon>
        <taxon>Legeriomycetaceae</taxon>
        <taxon>Smittium</taxon>
    </lineage>
</organism>
<evidence type="ECO:0000313" key="3">
    <source>
        <dbReference type="EMBL" id="PVV02955.1"/>
    </source>
</evidence>
<dbReference type="PRINTS" id="PR00753">
    <property type="entry name" value="ACCSYNTHASE"/>
</dbReference>
<dbReference type="Gene3D" id="3.90.1150.10">
    <property type="entry name" value="Aspartate Aminotransferase, domain 1"/>
    <property type="match status" value="1"/>
</dbReference>
<gene>
    <name evidence="3" type="ORF">BB560_002582</name>
</gene>
<evidence type="ECO:0000256" key="1">
    <source>
        <dbReference type="ARBA" id="ARBA00022898"/>
    </source>
</evidence>
<dbReference type="PANTHER" id="PTHR43795:SF39">
    <property type="entry name" value="AMINOTRANSFERASE CLASS I_CLASSII DOMAIN-CONTAINING PROTEIN"/>
    <property type="match status" value="1"/>
</dbReference>
<dbReference type="InterPro" id="IPR050478">
    <property type="entry name" value="Ethylene_sulfur-biosynth"/>
</dbReference>